<dbReference type="EMBL" id="CP064981">
    <property type="protein sequence ID" value="QQR92420.1"/>
    <property type="molecule type" value="Genomic_DNA"/>
</dbReference>
<protein>
    <submittedName>
        <fullName evidence="2">TatD family hydrolase</fullName>
    </submittedName>
</protein>
<accession>A0A7T9I1H6</accession>
<feature type="binding site" evidence="1">
    <location>
        <position position="206"/>
    </location>
    <ligand>
        <name>a divalent metal cation</name>
        <dbReference type="ChEBI" id="CHEBI:60240"/>
        <label>1</label>
    </ligand>
</feature>
<dbReference type="GO" id="GO:0046872">
    <property type="term" value="F:metal ion binding"/>
    <property type="evidence" value="ECO:0007669"/>
    <property type="project" value="UniProtKB-KW"/>
</dbReference>
<feature type="binding site" evidence="1">
    <location>
        <position position="135"/>
    </location>
    <ligand>
        <name>a divalent metal cation</name>
        <dbReference type="ChEBI" id="CHEBI:60240"/>
        <label>2</label>
    </ligand>
</feature>
<organism evidence="2">
    <name type="scientific">Candidatus Iainarchaeum sp</name>
    <dbReference type="NCBI Taxonomy" id="3101447"/>
    <lineage>
        <taxon>Archaea</taxon>
        <taxon>Candidatus Iainarchaeota</taxon>
        <taxon>Candidatus Iainarchaeia</taxon>
        <taxon>Candidatus Iainarchaeales</taxon>
        <taxon>Candidatus Iainarchaeaceae</taxon>
        <taxon>Candidatus Iainarchaeum</taxon>
    </lineage>
</organism>
<feature type="binding site" evidence="1">
    <location>
        <position position="97"/>
    </location>
    <ligand>
        <name>a divalent metal cation</name>
        <dbReference type="ChEBI" id="CHEBI:60240"/>
        <label>1</label>
    </ligand>
</feature>
<keyword evidence="1" id="KW-0479">Metal-binding</keyword>
<dbReference type="PIRSF" id="PIRSF005902">
    <property type="entry name" value="DNase_TatD"/>
    <property type="match status" value="1"/>
</dbReference>
<feature type="binding site" evidence="1">
    <location>
        <position position="158"/>
    </location>
    <ligand>
        <name>a divalent metal cation</name>
        <dbReference type="ChEBI" id="CHEBI:60240"/>
        <label>2</label>
    </ligand>
</feature>
<dbReference type="Pfam" id="PF01026">
    <property type="entry name" value="TatD_DNase"/>
    <property type="match status" value="1"/>
</dbReference>
<dbReference type="Proteomes" id="UP000596004">
    <property type="component" value="Chromosome"/>
</dbReference>
<name>A0A7T9I1H6_9ARCH</name>
<gene>
    <name evidence="2" type="ORF">IPJ89_04680</name>
</gene>
<dbReference type="InterPro" id="IPR001130">
    <property type="entry name" value="TatD-like"/>
</dbReference>
<proteinExistence type="predicted"/>
<dbReference type="AlphaFoldDB" id="A0A7T9I1H6"/>
<keyword evidence="2" id="KW-0378">Hydrolase</keyword>
<feature type="binding site" evidence="1">
    <location>
        <position position="10"/>
    </location>
    <ligand>
        <name>a divalent metal cation</name>
        <dbReference type="ChEBI" id="CHEBI:60240"/>
        <label>1</label>
    </ligand>
</feature>
<feature type="binding site" evidence="1">
    <location>
        <position position="8"/>
    </location>
    <ligand>
        <name>a divalent metal cation</name>
        <dbReference type="ChEBI" id="CHEBI:60240"/>
        <label>1</label>
    </ligand>
</feature>
<dbReference type="PANTHER" id="PTHR46124">
    <property type="entry name" value="D-AMINOACYL-TRNA DEACYLASE"/>
    <property type="match status" value="1"/>
</dbReference>
<evidence type="ECO:0000256" key="1">
    <source>
        <dbReference type="PIRSR" id="PIRSR005902-1"/>
    </source>
</evidence>
<dbReference type="Gene3D" id="3.20.20.140">
    <property type="entry name" value="Metal-dependent hydrolases"/>
    <property type="match status" value="1"/>
</dbReference>
<dbReference type="SUPFAM" id="SSF51556">
    <property type="entry name" value="Metallo-dependent hydrolases"/>
    <property type="match status" value="1"/>
</dbReference>
<dbReference type="PANTHER" id="PTHR46124:SF2">
    <property type="entry name" value="D-AMINOACYL-TRNA DEACYLASE"/>
    <property type="match status" value="1"/>
</dbReference>
<reference evidence="2" key="1">
    <citation type="submission" date="2020-11" db="EMBL/GenBank/DDBJ databases">
        <title>Connecting structure to function with the recovery of over 1000 high-quality activated sludge metagenome-assembled genomes encoding full-length rRNA genes using long-read sequencing.</title>
        <authorList>
            <person name="Singleton C.M."/>
            <person name="Petriglieri F."/>
            <person name="Kristensen J.M."/>
            <person name="Kirkegaard R.H."/>
            <person name="Michaelsen T.Y."/>
            <person name="Andersen M.H."/>
            <person name="Karst S.M."/>
            <person name="Dueholm M.S."/>
            <person name="Nielsen P.H."/>
            <person name="Albertsen M."/>
        </authorList>
    </citation>
    <scope>NUCLEOTIDE SEQUENCE</scope>
    <source>
        <strain evidence="2">Fred_18-Q3-R57-64_BAT3C.431</strain>
    </source>
</reference>
<sequence length="255" mass="28977">MPKWVDFHTHILDAPPNEQSLAASQSKDAGVVKWLVNSVEWKNWIAHRELAQKQPLAMVGLGWHPEQVIEADKAQILGQLSRYEQELEKEDIPFLGETGLDFLYGKTAAARAKQEEVFAFFIRQSLGHRKMIEVHTRHAKQESIDLLLKHGAEEVLLHWFAGNKKQTQTIIEQEWVCSVGPTILNSPHVDHFIESMPLELLALETDSPIPFDGMASNPSWIPRVAEKVARLKGVSIREVSKAQAAIFERFFHQPL</sequence>
<dbReference type="GO" id="GO:0016788">
    <property type="term" value="F:hydrolase activity, acting on ester bonds"/>
    <property type="evidence" value="ECO:0007669"/>
    <property type="project" value="InterPro"/>
</dbReference>
<evidence type="ECO:0000313" key="2">
    <source>
        <dbReference type="EMBL" id="QQR92420.1"/>
    </source>
</evidence>
<dbReference type="InterPro" id="IPR032466">
    <property type="entry name" value="Metal_Hydrolase"/>
</dbReference>